<evidence type="ECO:0000256" key="2">
    <source>
        <dbReference type="ARBA" id="ARBA00022801"/>
    </source>
</evidence>
<dbReference type="EMBL" id="CAFBMO010000044">
    <property type="protein sequence ID" value="CAB4910525.1"/>
    <property type="molecule type" value="Genomic_DNA"/>
</dbReference>
<proteinExistence type="predicted"/>
<organism evidence="5">
    <name type="scientific">freshwater metagenome</name>
    <dbReference type="NCBI Taxonomy" id="449393"/>
    <lineage>
        <taxon>unclassified sequences</taxon>
        <taxon>metagenomes</taxon>
        <taxon>ecological metagenomes</taxon>
    </lineage>
</organism>
<evidence type="ECO:0000256" key="3">
    <source>
        <dbReference type="ARBA" id="ARBA00022832"/>
    </source>
</evidence>
<dbReference type="PANTHER" id="PTHR12418:SF19">
    <property type="entry name" value="ACYL-COENZYME A THIOESTERASE THEM4"/>
    <property type="match status" value="1"/>
</dbReference>
<dbReference type="Gene3D" id="3.10.129.10">
    <property type="entry name" value="Hotdog Thioesterase"/>
    <property type="match status" value="1"/>
</dbReference>
<keyword evidence="3" id="KW-0276">Fatty acid metabolism</keyword>
<dbReference type="GO" id="GO:0006631">
    <property type="term" value="P:fatty acid metabolic process"/>
    <property type="evidence" value="ECO:0007669"/>
    <property type="project" value="UniProtKB-KW"/>
</dbReference>
<evidence type="ECO:0000256" key="1">
    <source>
        <dbReference type="ARBA" id="ARBA00022490"/>
    </source>
</evidence>
<gene>
    <name evidence="5" type="ORF">UFOPK3576_01082</name>
</gene>
<dbReference type="AlphaFoldDB" id="A0A6J7H1L0"/>
<keyword evidence="4" id="KW-0443">Lipid metabolism</keyword>
<dbReference type="SUPFAM" id="SSF54637">
    <property type="entry name" value="Thioesterase/thiol ester dehydrase-isomerase"/>
    <property type="match status" value="1"/>
</dbReference>
<accession>A0A6J7H1L0</accession>
<protein>
    <submittedName>
        <fullName evidence="5">Unannotated protein</fullName>
    </submittedName>
</protein>
<name>A0A6J7H1L0_9ZZZZ</name>
<dbReference type="InterPro" id="IPR052365">
    <property type="entry name" value="THEM4/THEM5_acyl-CoA_thioest"/>
</dbReference>
<dbReference type="InterPro" id="IPR029069">
    <property type="entry name" value="HotDog_dom_sf"/>
</dbReference>
<sequence>MNLCLPFDLVDRHVISMALMGDAYHCTMALFINIESNGDPGIHHLGRALRELQDQVAATGADDSLAERAALAIDQINVSLDPVRYIAARDKGWDDTQRARGSRTLNPAYLTRHVTRESFLATVNFGSFYLGGNGAVHGGAIPLLFDQVLGQLANYGRPICRTAYLNVDFRNVSPLDTDLEVRAHFESIQGRKRYTYGALYHGEILTAEAHALFIELKEGAS</sequence>
<reference evidence="5" key="1">
    <citation type="submission" date="2020-05" db="EMBL/GenBank/DDBJ databases">
        <authorList>
            <person name="Chiriac C."/>
            <person name="Salcher M."/>
            <person name="Ghai R."/>
            <person name="Kavagutti S V."/>
        </authorList>
    </citation>
    <scope>NUCLEOTIDE SEQUENCE</scope>
</reference>
<keyword evidence="1" id="KW-0963">Cytoplasm</keyword>
<dbReference type="GO" id="GO:0016787">
    <property type="term" value="F:hydrolase activity"/>
    <property type="evidence" value="ECO:0007669"/>
    <property type="project" value="UniProtKB-KW"/>
</dbReference>
<keyword evidence="2" id="KW-0378">Hydrolase</keyword>
<dbReference type="PANTHER" id="PTHR12418">
    <property type="entry name" value="ACYL-COENZYME A THIOESTERASE THEM4"/>
    <property type="match status" value="1"/>
</dbReference>
<evidence type="ECO:0000313" key="5">
    <source>
        <dbReference type="EMBL" id="CAB4910525.1"/>
    </source>
</evidence>
<evidence type="ECO:0000256" key="4">
    <source>
        <dbReference type="ARBA" id="ARBA00023098"/>
    </source>
</evidence>